<reference evidence="2 3" key="1">
    <citation type="journal article" date="2022" name="Nat. Plants">
        <title>Genomes of leafy and leafless Platanthera orchids illuminate the evolution of mycoheterotrophy.</title>
        <authorList>
            <person name="Li M.H."/>
            <person name="Liu K.W."/>
            <person name="Li Z."/>
            <person name="Lu H.C."/>
            <person name="Ye Q.L."/>
            <person name="Zhang D."/>
            <person name="Wang J.Y."/>
            <person name="Li Y.F."/>
            <person name="Zhong Z.M."/>
            <person name="Liu X."/>
            <person name="Yu X."/>
            <person name="Liu D.K."/>
            <person name="Tu X.D."/>
            <person name="Liu B."/>
            <person name="Hao Y."/>
            <person name="Liao X.Y."/>
            <person name="Jiang Y.T."/>
            <person name="Sun W.H."/>
            <person name="Chen J."/>
            <person name="Chen Y.Q."/>
            <person name="Ai Y."/>
            <person name="Zhai J.W."/>
            <person name="Wu S.S."/>
            <person name="Zhou Z."/>
            <person name="Hsiao Y.Y."/>
            <person name="Wu W.L."/>
            <person name="Chen Y.Y."/>
            <person name="Lin Y.F."/>
            <person name="Hsu J.L."/>
            <person name="Li C.Y."/>
            <person name="Wang Z.W."/>
            <person name="Zhao X."/>
            <person name="Zhong W.Y."/>
            <person name="Ma X.K."/>
            <person name="Ma L."/>
            <person name="Huang J."/>
            <person name="Chen G.Z."/>
            <person name="Huang M.Z."/>
            <person name="Huang L."/>
            <person name="Peng D.H."/>
            <person name="Luo Y.B."/>
            <person name="Zou S.Q."/>
            <person name="Chen S.P."/>
            <person name="Lan S."/>
            <person name="Tsai W.C."/>
            <person name="Van de Peer Y."/>
            <person name="Liu Z.J."/>
        </authorList>
    </citation>
    <scope>NUCLEOTIDE SEQUENCE [LARGE SCALE GENOMIC DNA]</scope>
    <source>
        <strain evidence="2">Lor288</strain>
    </source>
</reference>
<feature type="region of interest" description="Disordered" evidence="1">
    <location>
        <begin position="85"/>
        <end position="105"/>
    </location>
</feature>
<accession>A0ABR2LU16</accession>
<keyword evidence="3" id="KW-1185">Reference proteome</keyword>
<dbReference type="EMBL" id="JBBWWR010000015">
    <property type="protein sequence ID" value="KAK8950414.1"/>
    <property type="molecule type" value="Genomic_DNA"/>
</dbReference>
<evidence type="ECO:0000313" key="2">
    <source>
        <dbReference type="EMBL" id="KAK8950414.1"/>
    </source>
</evidence>
<evidence type="ECO:0000313" key="3">
    <source>
        <dbReference type="Proteomes" id="UP001412067"/>
    </source>
</evidence>
<protein>
    <submittedName>
        <fullName evidence="2">Uncharacterized protein</fullName>
    </submittedName>
</protein>
<dbReference type="Proteomes" id="UP001412067">
    <property type="component" value="Unassembled WGS sequence"/>
</dbReference>
<proteinExistence type="predicted"/>
<feature type="compositionally biased region" description="Acidic residues" evidence="1">
    <location>
        <begin position="86"/>
        <end position="105"/>
    </location>
</feature>
<sequence length="105" mass="11343">MNPITTTPIGRPSAGATPARLLFLRRDTGETPPLPHGRTSSSSAPVDLVGLPPFGDDDGRIPHQSQPVTGPRFRLATLRTSRLGYDEDYGGEVDLDMDDDDLLDE</sequence>
<comment type="caution">
    <text evidence="2">The sequence shown here is derived from an EMBL/GenBank/DDBJ whole genome shotgun (WGS) entry which is preliminary data.</text>
</comment>
<organism evidence="2 3">
    <name type="scientific">Platanthera guangdongensis</name>
    <dbReference type="NCBI Taxonomy" id="2320717"/>
    <lineage>
        <taxon>Eukaryota</taxon>
        <taxon>Viridiplantae</taxon>
        <taxon>Streptophyta</taxon>
        <taxon>Embryophyta</taxon>
        <taxon>Tracheophyta</taxon>
        <taxon>Spermatophyta</taxon>
        <taxon>Magnoliopsida</taxon>
        <taxon>Liliopsida</taxon>
        <taxon>Asparagales</taxon>
        <taxon>Orchidaceae</taxon>
        <taxon>Orchidoideae</taxon>
        <taxon>Orchideae</taxon>
        <taxon>Orchidinae</taxon>
        <taxon>Platanthera</taxon>
    </lineage>
</organism>
<evidence type="ECO:0000256" key="1">
    <source>
        <dbReference type="SAM" id="MobiDB-lite"/>
    </source>
</evidence>
<feature type="region of interest" description="Disordered" evidence="1">
    <location>
        <begin position="24"/>
        <end position="71"/>
    </location>
</feature>
<name>A0ABR2LU16_9ASPA</name>
<gene>
    <name evidence="2" type="ORF">KSP40_PGU009874</name>
</gene>